<gene>
    <name evidence="1" type="ORF">EYB53_013550</name>
</gene>
<proteinExistence type="predicted"/>
<evidence type="ECO:0000313" key="2">
    <source>
        <dbReference type="Proteomes" id="UP001193081"/>
    </source>
</evidence>
<accession>A0ABS4DBB5</accession>
<sequence>MRFVWASLPLRLRVADASFALFFRVLMQKGQIDAPAGAIERRVFPLFSPTMDDTIDVHNVLISLAWLGELSTSHIHRLWMGTHTLRATQYLLRGLQDEGIIARRQWARWLPHCSTPVRQAALWSVTRKGRDLIRAHDQYPPEYKEPRSRKMALHDSTTSEAIVRMIELGRAYNYGNQRGLSGLYIEREVRLDPARSRPLMDALIIITLGGTFDHPNLVPWSRDPTLPGERRVRYALENDRDTEPATVIAGKAVHYQHAGTPAWEQRYGRFPLPIWLTPSTRRLEHILNLWRDAWPVGKWIMTTDAWLRDDYWLECDRGLVSERSLFSAPPRLRPTLSPEEEERLQRMLRIKR</sequence>
<organism evidence="1 2">
    <name type="scientific">Candidatus Chloroploca mongolica</name>
    <dbReference type="NCBI Taxonomy" id="2528176"/>
    <lineage>
        <taxon>Bacteria</taxon>
        <taxon>Bacillati</taxon>
        <taxon>Chloroflexota</taxon>
        <taxon>Chloroflexia</taxon>
        <taxon>Chloroflexales</taxon>
        <taxon>Chloroflexineae</taxon>
        <taxon>Oscillochloridaceae</taxon>
        <taxon>Candidatus Chloroploca</taxon>
    </lineage>
</organism>
<evidence type="ECO:0000313" key="1">
    <source>
        <dbReference type="EMBL" id="MBP1466736.1"/>
    </source>
</evidence>
<dbReference type="RefSeq" id="WP_135478764.1">
    <property type="nucleotide sequence ID" value="NZ_SIJK02000023.1"/>
</dbReference>
<dbReference type="Proteomes" id="UP001193081">
    <property type="component" value="Unassembled WGS sequence"/>
</dbReference>
<dbReference type="EMBL" id="SIJK02000023">
    <property type="protein sequence ID" value="MBP1466736.1"/>
    <property type="molecule type" value="Genomic_DNA"/>
</dbReference>
<keyword evidence="2" id="KW-1185">Reference proteome</keyword>
<comment type="caution">
    <text evidence="1">The sequence shown here is derived from an EMBL/GenBank/DDBJ whole genome shotgun (WGS) entry which is preliminary data.</text>
</comment>
<protein>
    <submittedName>
        <fullName evidence="1">Uncharacterized protein</fullName>
    </submittedName>
</protein>
<reference evidence="1 2" key="1">
    <citation type="submission" date="2021-03" db="EMBL/GenBank/DDBJ databases">
        <authorList>
            <person name="Grouzdev D.S."/>
        </authorList>
    </citation>
    <scope>NUCLEOTIDE SEQUENCE [LARGE SCALE GENOMIC DNA]</scope>
    <source>
        <strain evidence="1 2">M50-1</strain>
    </source>
</reference>
<name>A0ABS4DBB5_9CHLR</name>